<evidence type="ECO:0000313" key="3">
    <source>
        <dbReference type="Proteomes" id="UP001327093"/>
    </source>
</evidence>
<name>A0ABU6ABW5_9PSEU</name>
<evidence type="ECO:0008006" key="4">
    <source>
        <dbReference type="Google" id="ProtNLM"/>
    </source>
</evidence>
<keyword evidence="3" id="KW-1185">Reference proteome</keyword>
<dbReference type="Proteomes" id="UP001327093">
    <property type="component" value="Unassembled WGS sequence"/>
</dbReference>
<accession>A0ABU6ABW5</accession>
<dbReference type="RefSeq" id="WP_324266552.1">
    <property type="nucleotide sequence ID" value="NZ_JAWLNX010000010.1"/>
</dbReference>
<gene>
    <name evidence="2" type="ORF">R4I43_16745</name>
</gene>
<feature type="region of interest" description="Disordered" evidence="1">
    <location>
        <begin position="1"/>
        <end position="22"/>
    </location>
</feature>
<reference evidence="2 3" key="1">
    <citation type="submission" date="2023-10" db="EMBL/GenBank/DDBJ databases">
        <title>Saccharopolyspora sp. nov., isolated from mangrove soil.</title>
        <authorList>
            <person name="Lu Y."/>
            <person name="Liu W."/>
        </authorList>
    </citation>
    <scope>NUCLEOTIDE SEQUENCE [LARGE SCALE GENOMIC DNA]</scope>
    <source>
        <strain evidence="2 3">S2-29</strain>
    </source>
</reference>
<organism evidence="2 3">
    <name type="scientific">Saccharopolyspora mangrovi</name>
    <dbReference type="NCBI Taxonomy" id="3082379"/>
    <lineage>
        <taxon>Bacteria</taxon>
        <taxon>Bacillati</taxon>
        <taxon>Actinomycetota</taxon>
        <taxon>Actinomycetes</taxon>
        <taxon>Pseudonocardiales</taxon>
        <taxon>Pseudonocardiaceae</taxon>
        <taxon>Saccharopolyspora</taxon>
    </lineage>
</organism>
<protein>
    <recommendedName>
        <fullName evidence="4">LysR family transcriptional regulator</fullName>
    </recommendedName>
</protein>
<comment type="caution">
    <text evidence="2">The sequence shown here is derived from an EMBL/GenBank/DDBJ whole genome shotgun (WGS) entry which is preliminary data.</text>
</comment>
<sequence>MHSVPTTGVPPRTVQVLWPSSGTSPATEAFLHLLREDTGGGLAAP</sequence>
<evidence type="ECO:0000256" key="1">
    <source>
        <dbReference type="SAM" id="MobiDB-lite"/>
    </source>
</evidence>
<evidence type="ECO:0000313" key="2">
    <source>
        <dbReference type="EMBL" id="MEB3369057.1"/>
    </source>
</evidence>
<dbReference type="EMBL" id="JAWLNX010000010">
    <property type="protein sequence ID" value="MEB3369057.1"/>
    <property type="molecule type" value="Genomic_DNA"/>
</dbReference>
<proteinExistence type="predicted"/>